<dbReference type="EMBL" id="BMCS01000001">
    <property type="protein sequence ID" value="GGF23844.1"/>
    <property type="molecule type" value="Genomic_DNA"/>
</dbReference>
<protein>
    <recommendedName>
        <fullName evidence="3">DUF559 domain-containing protein</fullName>
    </recommendedName>
</protein>
<evidence type="ECO:0008006" key="3">
    <source>
        <dbReference type="Google" id="ProtNLM"/>
    </source>
</evidence>
<dbReference type="Proteomes" id="UP000632454">
    <property type="component" value="Unassembled WGS sequence"/>
</dbReference>
<proteinExistence type="predicted"/>
<comment type="caution">
    <text evidence="1">The sequence shown here is derived from an EMBL/GenBank/DDBJ whole genome shotgun (WGS) entry which is preliminary data.</text>
</comment>
<organism evidence="1 2">
    <name type="scientific">Williamsia phyllosphaerae</name>
    <dbReference type="NCBI Taxonomy" id="885042"/>
    <lineage>
        <taxon>Bacteria</taxon>
        <taxon>Bacillati</taxon>
        <taxon>Actinomycetota</taxon>
        <taxon>Actinomycetes</taxon>
        <taxon>Mycobacteriales</taxon>
        <taxon>Nocardiaceae</taxon>
        <taxon>Williamsia</taxon>
    </lineage>
</organism>
<evidence type="ECO:0000313" key="2">
    <source>
        <dbReference type="Proteomes" id="UP000632454"/>
    </source>
</evidence>
<accession>A0ABQ1UR21</accession>
<evidence type="ECO:0000313" key="1">
    <source>
        <dbReference type="EMBL" id="GGF23844.1"/>
    </source>
</evidence>
<keyword evidence="2" id="KW-1185">Reference proteome</keyword>
<gene>
    <name evidence="1" type="ORF">GCM10007298_19710</name>
</gene>
<dbReference type="RefSeq" id="WP_229705005.1">
    <property type="nucleotide sequence ID" value="NZ_BMCS01000001.1"/>
</dbReference>
<reference evidence="2" key="1">
    <citation type="journal article" date="2019" name="Int. J. Syst. Evol. Microbiol.">
        <title>The Global Catalogue of Microorganisms (GCM) 10K type strain sequencing project: providing services to taxonomists for standard genome sequencing and annotation.</title>
        <authorList>
            <consortium name="The Broad Institute Genomics Platform"/>
            <consortium name="The Broad Institute Genome Sequencing Center for Infectious Disease"/>
            <person name="Wu L."/>
            <person name="Ma J."/>
        </authorList>
    </citation>
    <scope>NUCLEOTIDE SEQUENCE [LARGE SCALE GENOMIC DNA]</scope>
    <source>
        <strain evidence="2">CCM 7855</strain>
    </source>
</reference>
<name>A0ABQ1UR21_9NOCA</name>
<sequence length="214" mass="22640">MRVGDLVRLRPGWYARSDADPTVVTAVRAGGVLGCVSAQRAHGAWIAPGNGGVHVRGSRTLRTSMAHGCRGDGTPPPTRTAVDPVDVALGCALRCITDEHWIAACDSVLESGLAHGADIASCLGPRGKKLLSKCDGNSQSGTESLVRVRLRALNFAVVVQPRIAGVGKVDLRVGKLLIECDSKMHHTSLEDYQNDRHRDRAALGAGMAEDPTHL</sequence>